<dbReference type="InterPro" id="IPR051061">
    <property type="entry name" value="Zinc_finger_trans_reg"/>
</dbReference>
<feature type="domain" description="C2H2-type" evidence="2">
    <location>
        <begin position="47"/>
        <end position="76"/>
    </location>
</feature>
<comment type="caution">
    <text evidence="3">The sequence shown here is derived from an EMBL/GenBank/DDBJ whole genome shotgun (WGS) entry which is preliminary data.</text>
</comment>
<evidence type="ECO:0000313" key="4">
    <source>
        <dbReference type="Proteomes" id="UP001066276"/>
    </source>
</evidence>
<gene>
    <name evidence="3" type="ORF">NDU88_001768</name>
</gene>
<evidence type="ECO:0000256" key="1">
    <source>
        <dbReference type="PROSITE-ProRule" id="PRU00042"/>
    </source>
</evidence>
<dbReference type="Pfam" id="PF00096">
    <property type="entry name" value="zf-C2H2"/>
    <property type="match status" value="4"/>
</dbReference>
<feature type="domain" description="C2H2-type" evidence="2">
    <location>
        <begin position="77"/>
        <end position="106"/>
    </location>
</feature>
<reference evidence="3" key="1">
    <citation type="journal article" date="2022" name="bioRxiv">
        <title>Sequencing and chromosome-scale assembly of the giantPleurodeles waltlgenome.</title>
        <authorList>
            <person name="Brown T."/>
            <person name="Elewa A."/>
            <person name="Iarovenko S."/>
            <person name="Subramanian E."/>
            <person name="Araus A.J."/>
            <person name="Petzold A."/>
            <person name="Susuki M."/>
            <person name="Suzuki K.-i.T."/>
            <person name="Hayashi T."/>
            <person name="Toyoda A."/>
            <person name="Oliveira C."/>
            <person name="Osipova E."/>
            <person name="Leigh N.D."/>
            <person name="Simon A."/>
            <person name="Yun M.H."/>
        </authorList>
    </citation>
    <scope>NUCLEOTIDE SEQUENCE</scope>
    <source>
        <strain evidence="3">20211129_DDA</strain>
        <tissue evidence="3">Liver</tissue>
    </source>
</reference>
<feature type="domain" description="C2H2-type" evidence="2">
    <location>
        <begin position="17"/>
        <end position="46"/>
    </location>
</feature>
<dbReference type="Gene3D" id="3.30.160.60">
    <property type="entry name" value="Classic Zinc Finger"/>
    <property type="match status" value="6"/>
</dbReference>
<protein>
    <recommendedName>
        <fullName evidence="2">C2H2-type domain-containing protein</fullName>
    </recommendedName>
</protein>
<sequence length="365" mass="42303">MKPGLAATLQVPPAKKMSCSVKDCGASFSKGWRLKEHLCTHSGEKPFRCDQPDCDKCFTRKDHLRQHLAKHAGQRNFRCSEAGCKSSFATETLLKKHQRRHVKQYKCTSSGCQRIFKKKAALKTHLQEHGVAFPFECQHPGCGMKFESSAKRKAHHRKHSAYPCPIEDCKTVAHSWSGRMKHLKTHPVEYNCLLCGKIFKKQNGLRRHGFSHAPDKPVLLCPREDCKAFFTTVFNLEHHIKKDHLKILKHHCYFPGCDMAFAMRASLTRHLVVHDPDRKKLQLQPRRTKRSWKRHWQNRSREVPMVEGNLSRLFNRKLAFRFKTKVESNLSGLFNERKIRPTPVPEVNLENLFYLPSGRKAEKAL</sequence>
<dbReference type="GO" id="GO:0008270">
    <property type="term" value="F:zinc ion binding"/>
    <property type="evidence" value="ECO:0007669"/>
    <property type="project" value="UniProtKB-KW"/>
</dbReference>
<feature type="domain" description="C2H2-type" evidence="2">
    <location>
        <begin position="250"/>
        <end position="279"/>
    </location>
</feature>
<dbReference type="SMART" id="SM00355">
    <property type="entry name" value="ZnF_C2H2"/>
    <property type="match status" value="9"/>
</dbReference>
<dbReference type="InterPro" id="IPR036236">
    <property type="entry name" value="Znf_C2H2_sf"/>
</dbReference>
<feature type="domain" description="C2H2-type" evidence="2">
    <location>
        <begin position="190"/>
        <end position="217"/>
    </location>
</feature>
<dbReference type="EMBL" id="JANPWB010000010">
    <property type="protein sequence ID" value="KAJ1135328.1"/>
    <property type="molecule type" value="Genomic_DNA"/>
</dbReference>
<accession>A0AAV7QAT7</accession>
<dbReference type="InterPro" id="IPR013087">
    <property type="entry name" value="Znf_C2H2_type"/>
</dbReference>
<dbReference type="PANTHER" id="PTHR46179">
    <property type="entry name" value="ZINC FINGER PROTEIN"/>
    <property type="match status" value="1"/>
</dbReference>
<evidence type="ECO:0000313" key="3">
    <source>
        <dbReference type="EMBL" id="KAJ1135328.1"/>
    </source>
</evidence>
<dbReference type="Proteomes" id="UP001066276">
    <property type="component" value="Chromosome 6"/>
</dbReference>
<dbReference type="SUPFAM" id="SSF57667">
    <property type="entry name" value="beta-beta-alpha zinc fingers"/>
    <property type="match status" value="4"/>
</dbReference>
<evidence type="ECO:0000259" key="2">
    <source>
        <dbReference type="PROSITE" id="PS50157"/>
    </source>
</evidence>
<keyword evidence="1" id="KW-0479">Metal-binding</keyword>
<feature type="domain" description="C2H2-type" evidence="2">
    <location>
        <begin position="135"/>
        <end position="160"/>
    </location>
</feature>
<dbReference type="AlphaFoldDB" id="A0AAV7QAT7"/>
<feature type="domain" description="C2H2-type" evidence="2">
    <location>
        <begin position="105"/>
        <end position="134"/>
    </location>
</feature>
<dbReference type="PROSITE" id="PS50157">
    <property type="entry name" value="ZINC_FINGER_C2H2_2"/>
    <property type="match status" value="7"/>
</dbReference>
<dbReference type="FunFam" id="3.30.160.60:FF:000630">
    <property type="entry name" value="Zinc finger protein 180"/>
    <property type="match status" value="1"/>
</dbReference>
<keyword evidence="1" id="KW-0862">Zinc</keyword>
<keyword evidence="1" id="KW-0863">Zinc-finger</keyword>
<name>A0AAV7QAT7_PLEWA</name>
<proteinExistence type="predicted"/>
<keyword evidence="4" id="KW-1185">Reference proteome</keyword>
<dbReference type="GO" id="GO:0005634">
    <property type="term" value="C:nucleus"/>
    <property type="evidence" value="ECO:0007669"/>
    <property type="project" value="TreeGrafter"/>
</dbReference>
<dbReference type="PROSITE" id="PS00028">
    <property type="entry name" value="ZINC_FINGER_C2H2_1"/>
    <property type="match status" value="8"/>
</dbReference>
<organism evidence="3 4">
    <name type="scientific">Pleurodeles waltl</name>
    <name type="common">Iberian ribbed newt</name>
    <dbReference type="NCBI Taxonomy" id="8319"/>
    <lineage>
        <taxon>Eukaryota</taxon>
        <taxon>Metazoa</taxon>
        <taxon>Chordata</taxon>
        <taxon>Craniata</taxon>
        <taxon>Vertebrata</taxon>
        <taxon>Euteleostomi</taxon>
        <taxon>Amphibia</taxon>
        <taxon>Batrachia</taxon>
        <taxon>Caudata</taxon>
        <taxon>Salamandroidea</taxon>
        <taxon>Salamandridae</taxon>
        <taxon>Pleurodelinae</taxon>
        <taxon>Pleurodeles</taxon>
    </lineage>
</organism>
<dbReference type="PANTHER" id="PTHR46179:SF28">
    <property type="entry name" value="SI:DKEY-208K4.2 PROTEIN"/>
    <property type="match status" value="1"/>
</dbReference>